<gene>
    <name evidence="3" type="ORF">GGQ80_002457</name>
</gene>
<dbReference type="InterPro" id="IPR050816">
    <property type="entry name" value="Flavin-dep_Halogenase_NPB"/>
</dbReference>
<keyword evidence="3" id="KW-0560">Oxidoreductase</keyword>
<evidence type="ECO:0000313" key="3">
    <source>
        <dbReference type="EMBL" id="MBB4154541.1"/>
    </source>
</evidence>
<feature type="binding site" evidence="2">
    <location>
        <position position="186"/>
    </location>
    <ligand>
        <name>FAD</name>
        <dbReference type="ChEBI" id="CHEBI:57692"/>
    </ligand>
</feature>
<dbReference type="PANTHER" id="PTHR43747:SF4">
    <property type="entry name" value="FLAVIN-DEPENDENT TRYPTOPHAN HALOGENASE"/>
    <property type="match status" value="1"/>
</dbReference>
<dbReference type="EC" id="1.14.19.9" evidence="3"/>
<dbReference type="InterPro" id="IPR033856">
    <property type="entry name" value="Trp_halogen"/>
</dbReference>
<dbReference type="GO" id="GO:0004497">
    <property type="term" value="F:monooxygenase activity"/>
    <property type="evidence" value="ECO:0007669"/>
    <property type="project" value="InterPro"/>
</dbReference>
<feature type="active site" evidence="1">
    <location>
        <position position="79"/>
    </location>
</feature>
<dbReference type="Gene3D" id="3.50.50.60">
    <property type="entry name" value="FAD/NAD(P)-binding domain"/>
    <property type="match status" value="1"/>
</dbReference>
<feature type="binding site" evidence="2">
    <location>
        <position position="347"/>
    </location>
    <ligand>
        <name>FAD</name>
        <dbReference type="ChEBI" id="CHEBI:57692"/>
    </ligand>
</feature>
<protein>
    <submittedName>
        <fullName evidence="3">Tryptophan halogenase</fullName>
        <ecNumber evidence="3">1.14.19.9</ecNumber>
    </submittedName>
</protein>
<keyword evidence="2" id="KW-0274">FAD</keyword>
<dbReference type="Pfam" id="PF04820">
    <property type="entry name" value="Trp_halogenase"/>
    <property type="match status" value="1"/>
</dbReference>
<dbReference type="SUPFAM" id="SSF51905">
    <property type="entry name" value="FAD/NAD(P)-binding domain"/>
    <property type="match status" value="1"/>
</dbReference>
<evidence type="ECO:0000256" key="1">
    <source>
        <dbReference type="PIRSR" id="PIRSR011396-1"/>
    </source>
</evidence>
<proteinExistence type="predicted"/>
<organism evidence="3 4">
    <name type="scientific">Sphingomonas jinjuensis</name>
    <dbReference type="NCBI Taxonomy" id="535907"/>
    <lineage>
        <taxon>Bacteria</taxon>
        <taxon>Pseudomonadati</taxon>
        <taxon>Pseudomonadota</taxon>
        <taxon>Alphaproteobacteria</taxon>
        <taxon>Sphingomonadales</taxon>
        <taxon>Sphingomonadaceae</taxon>
        <taxon>Sphingomonas</taxon>
    </lineage>
</organism>
<dbReference type="PIRSF" id="PIRSF011396">
    <property type="entry name" value="Trp_halogenase"/>
    <property type="match status" value="1"/>
</dbReference>
<dbReference type="GO" id="GO:0000166">
    <property type="term" value="F:nucleotide binding"/>
    <property type="evidence" value="ECO:0007669"/>
    <property type="project" value="UniProtKB-KW"/>
</dbReference>
<evidence type="ECO:0000313" key="4">
    <source>
        <dbReference type="Proteomes" id="UP000529795"/>
    </source>
</evidence>
<evidence type="ECO:0000256" key="2">
    <source>
        <dbReference type="PIRSR" id="PIRSR011396-2"/>
    </source>
</evidence>
<comment type="caution">
    <text evidence="3">The sequence shown here is derived from an EMBL/GenBank/DDBJ whole genome shotgun (WGS) entry which is preliminary data.</text>
</comment>
<keyword evidence="2" id="KW-0285">Flavoprotein</keyword>
<dbReference type="PANTHER" id="PTHR43747">
    <property type="entry name" value="FAD-BINDING PROTEIN"/>
    <property type="match status" value="1"/>
</dbReference>
<accession>A0A840FCT7</accession>
<feature type="binding site" evidence="2">
    <location>
        <position position="334"/>
    </location>
    <ligand>
        <name>FAD</name>
        <dbReference type="ChEBI" id="CHEBI:57692"/>
    </ligand>
</feature>
<dbReference type="RefSeq" id="WP_183985191.1">
    <property type="nucleotide sequence ID" value="NZ_JACIEV010000007.1"/>
</dbReference>
<sequence length="491" mass="54329">MTAPIQRVVILGGGTAGWMTAAALSKALARTGATITLVESEEIGTVGVGEATIPTIHWFNSLVGLDEAKFMADTGATWKLGIEFRGWQGEGSAYFHPFGTYGAPGDATMAPQRLTRAWLAGDDARIEDYSLTTQIARRRAFAKPVGDLRSPLSTLGYAFHFDAMRYAAHLRSLAEGRGVVRHEGKVARVERDGESGHVTALVMERGETVPGELFVDCSGLRGLLIEQEMQAGYDDWSHWLPCDGAWAAPSAPEDAPTPYTQATAREAGWQWRIPLQHRVGNGYVFSSRFQSPEAARDLLVKAMASPPLAEPRLIRFKPGRRRRAWVGNVVAIGLSSGFIEPLESTSIHLIQTGIGKLLSLFPRADVDPMLAEQYNRLSVREIEEVRDFVILHYHLTSGRTESLWRHCQMMPIPETLAYKVEQFRRSARLMLTPDELFRDASWFAVMHGQGVRATDYTPLLDTMSDADNRQQLGQVRRMIAEAAARVPSLAR</sequence>
<dbReference type="Proteomes" id="UP000529795">
    <property type="component" value="Unassembled WGS sequence"/>
</dbReference>
<feature type="binding site" evidence="2">
    <location>
        <begin position="13"/>
        <end position="16"/>
    </location>
    <ligand>
        <name>FAD</name>
        <dbReference type="ChEBI" id="CHEBI:57692"/>
    </ligand>
</feature>
<reference evidence="3 4" key="1">
    <citation type="submission" date="2020-08" db="EMBL/GenBank/DDBJ databases">
        <title>Genomic Encyclopedia of Type Strains, Phase IV (KMG-IV): sequencing the most valuable type-strain genomes for metagenomic binning, comparative biology and taxonomic classification.</title>
        <authorList>
            <person name="Goeker M."/>
        </authorList>
    </citation>
    <scope>NUCLEOTIDE SEQUENCE [LARGE SCALE GENOMIC DNA]</scope>
    <source>
        <strain evidence="3 4">YC6723</strain>
    </source>
</reference>
<dbReference type="EMBL" id="JACIEV010000007">
    <property type="protein sequence ID" value="MBB4154541.1"/>
    <property type="molecule type" value="Genomic_DNA"/>
</dbReference>
<keyword evidence="4" id="KW-1185">Reference proteome</keyword>
<feature type="binding site" evidence="2">
    <location>
        <position position="343"/>
    </location>
    <ligand>
        <name>L-tryptophan</name>
        <dbReference type="ChEBI" id="CHEBI:57912"/>
    </ligand>
</feature>
<keyword evidence="2" id="KW-0547">Nucleotide-binding</keyword>
<name>A0A840FCT7_9SPHN</name>
<dbReference type="AlphaFoldDB" id="A0A840FCT7"/>
<dbReference type="InterPro" id="IPR036188">
    <property type="entry name" value="FAD/NAD-bd_sf"/>
</dbReference>
<dbReference type="InterPro" id="IPR006905">
    <property type="entry name" value="Flavin_halogenase"/>
</dbReference>
<feature type="binding site" evidence="2">
    <location>
        <position position="79"/>
    </location>
    <ligand>
        <name>7-chloro-L-tryptophan</name>
        <dbReference type="ChEBI" id="CHEBI:58713"/>
    </ligand>
</feature>